<organism evidence="3 4">
    <name type="scientific">Klebsormidium nitens</name>
    <name type="common">Green alga</name>
    <name type="synonym">Ulothrix nitens</name>
    <dbReference type="NCBI Taxonomy" id="105231"/>
    <lineage>
        <taxon>Eukaryota</taxon>
        <taxon>Viridiplantae</taxon>
        <taxon>Streptophyta</taxon>
        <taxon>Klebsormidiophyceae</taxon>
        <taxon>Klebsormidiales</taxon>
        <taxon>Klebsormidiaceae</taxon>
        <taxon>Klebsormidium</taxon>
    </lineage>
</organism>
<protein>
    <submittedName>
        <fullName evidence="3">Uncharacterized protein</fullName>
    </submittedName>
</protein>
<sequence length="435" mass="47549">MKVKQNGDERSGHSPGSADEDGRRTREKHGGAWRSEKARLLQLLRSTQEELEARAEALADCQAQLADGLIAQAEERDGPATLAGLAVDLKDRLRFSHCLARKLRQERNASVLKYEEAVRHAEDAVAAAGALEGVVAQQRGELERLHDRLRSAESAESAAAAGWRAAVGQLEEQAALHQQRAELQDQRAAALEDALKRETGRTTQAEAEAASALAVCEEQRGVIAELELAVAGAREDAAAVAAAGAEWRRQQLSTDQVWADNARLAALLQHGPYFQTLLQELEDADGGVYLPATQDGAAELQALLDKYADSSDRVPIVPGREGANWVPAEAFDLVASFCAAHVPALPLPPLHGLLVRLNAVWRRQEQRKLARAKAGHAKRTADLRRQLQQTRPYHDVVGTCRDGRPKVAASSAKEDSPRRRDSFRPWSPSYLSERY</sequence>
<feature type="compositionally biased region" description="Basic and acidic residues" evidence="2">
    <location>
        <begin position="412"/>
        <end position="423"/>
    </location>
</feature>
<feature type="coiled-coil region" evidence="1">
    <location>
        <begin position="135"/>
        <end position="208"/>
    </location>
</feature>
<evidence type="ECO:0000256" key="1">
    <source>
        <dbReference type="SAM" id="Coils"/>
    </source>
</evidence>
<evidence type="ECO:0000256" key="2">
    <source>
        <dbReference type="SAM" id="MobiDB-lite"/>
    </source>
</evidence>
<feature type="compositionally biased region" description="Basic and acidic residues" evidence="2">
    <location>
        <begin position="1"/>
        <end position="12"/>
    </location>
</feature>
<reference evidence="3 4" key="1">
    <citation type="journal article" date="2014" name="Nat. Commun.">
        <title>Klebsormidium flaccidum genome reveals primary factors for plant terrestrial adaptation.</title>
        <authorList>
            <person name="Hori K."/>
            <person name="Maruyama F."/>
            <person name="Fujisawa T."/>
            <person name="Togashi T."/>
            <person name="Yamamoto N."/>
            <person name="Seo M."/>
            <person name="Sato S."/>
            <person name="Yamada T."/>
            <person name="Mori H."/>
            <person name="Tajima N."/>
            <person name="Moriyama T."/>
            <person name="Ikeuchi M."/>
            <person name="Watanabe M."/>
            <person name="Wada H."/>
            <person name="Kobayashi K."/>
            <person name="Saito M."/>
            <person name="Masuda T."/>
            <person name="Sasaki-Sekimoto Y."/>
            <person name="Mashiguchi K."/>
            <person name="Awai K."/>
            <person name="Shimojima M."/>
            <person name="Masuda S."/>
            <person name="Iwai M."/>
            <person name="Nobusawa T."/>
            <person name="Narise T."/>
            <person name="Kondo S."/>
            <person name="Saito H."/>
            <person name="Sato R."/>
            <person name="Murakawa M."/>
            <person name="Ihara Y."/>
            <person name="Oshima-Yamada Y."/>
            <person name="Ohtaka K."/>
            <person name="Satoh M."/>
            <person name="Sonobe K."/>
            <person name="Ishii M."/>
            <person name="Ohtani R."/>
            <person name="Kanamori-Sato M."/>
            <person name="Honoki R."/>
            <person name="Miyazaki D."/>
            <person name="Mochizuki H."/>
            <person name="Umetsu J."/>
            <person name="Higashi K."/>
            <person name="Shibata D."/>
            <person name="Kamiya Y."/>
            <person name="Sato N."/>
            <person name="Nakamura Y."/>
            <person name="Tabata S."/>
            <person name="Ida S."/>
            <person name="Kurokawa K."/>
            <person name="Ohta H."/>
        </authorList>
    </citation>
    <scope>NUCLEOTIDE SEQUENCE [LARGE SCALE GENOMIC DNA]</scope>
    <source>
        <strain evidence="3 4">NIES-2285</strain>
    </source>
</reference>
<keyword evidence="1" id="KW-0175">Coiled coil</keyword>
<gene>
    <name evidence="3" type="ORF">KFL_008620020</name>
</gene>
<feature type="region of interest" description="Disordered" evidence="2">
    <location>
        <begin position="392"/>
        <end position="435"/>
    </location>
</feature>
<keyword evidence="4" id="KW-1185">Reference proteome</keyword>
<feature type="compositionally biased region" description="Basic and acidic residues" evidence="2">
    <location>
        <begin position="20"/>
        <end position="33"/>
    </location>
</feature>
<proteinExistence type="predicted"/>
<name>A0A1Y1IT34_KLENI</name>
<accession>A0A1Y1IT34</accession>
<evidence type="ECO:0000313" key="4">
    <source>
        <dbReference type="Proteomes" id="UP000054558"/>
    </source>
</evidence>
<dbReference type="EMBL" id="DF237811">
    <property type="protein sequence ID" value="GAQ91817.1"/>
    <property type="molecule type" value="Genomic_DNA"/>
</dbReference>
<dbReference type="Proteomes" id="UP000054558">
    <property type="component" value="Unassembled WGS sequence"/>
</dbReference>
<dbReference type="AlphaFoldDB" id="A0A1Y1IT34"/>
<evidence type="ECO:0000313" key="3">
    <source>
        <dbReference type="EMBL" id="GAQ91817.1"/>
    </source>
</evidence>
<feature type="region of interest" description="Disordered" evidence="2">
    <location>
        <begin position="1"/>
        <end position="33"/>
    </location>
</feature>